<dbReference type="SMR" id="A0A9E7RVE5"/>
<feature type="domain" description="Flavodoxin-like" evidence="1">
    <location>
        <begin position="245"/>
        <end position="389"/>
    </location>
</feature>
<reference evidence="3" key="1">
    <citation type="submission" date="2022-09" db="EMBL/GenBank/DDBJ databases">
        <title>Characterization of three MwoI isoschizomers from sequenced genome and metagenomes.</title>
        <authorList>
            <person name="Fomenkov A."/>
            <person name="Xu S.Y."/>
            <person name="Roberts R.J."/>
        </authorList>
    </citation>
    <scope>NUCLEOTIDE SEQUENCE</scope>
    <source>
        <strain evidence="3">DSM 2970</strain>
    </source>
</reference>
<dbReference type="GO" id="GO:0009055">
    <property type="term" value="F:electron transfer activity"/>
    <property type="evidence" value="ECO:0007669"/>
    <property type="project" value="InterPro"/>
</dbReference>
<evidence type="ECO:0000259" key="1">
    <source>
        <dbReference type="PROSITE" id="PS50902"/>
    </source>
</evidence>
<dbReference type="InterPro" id="IPR029039">
    <property type="entry name" value="Flavoprotein-like_sf"/>
</dbReference>
<dbReference type="InterPro" id="IPR045761">
    <property type="entry name" value="ODP_dom"/>
</dbReference>
<accession>A0A9E7RVE5</accession>
<dbReference type="InterPro" id="IPR036866">
    <property type="entry name" value="RibonucZ/Hydroxyglut_hydro"/>
</dbReference>
<dbReference type="PANTHER" id="PTHR43717:SF1">
    <property type="entry name" value="ANAEROBIC NITRIC OXIDE REDUCTASE FLAVORUBREDOXIN"/>
    <property type="match status" value="1"/>
</dbReference>
<dbReference type="PANTHER" id="PTHR43717">
    <property type="entry name" value="ANAEROBIC NITRIC OXIDE REDUCTASE FLAVORUBREDOXIN"/>
    <property type="match status" value="1"/>
</dbReference>
<dbReference type="InterPro" id="IPR001279">
    <property type="entry name" value="Metallo-B-lactamas"/>
</dbReference>
<evidence type="ECO:0000313" key="2">
    <source>
        <dbReference type="EMBL" id="MEJ8543521.1"/>
    </source>
</evidence>
<dbReference type="InterPro" id="IPR016440">
    <property type="entry name" value="Rubredoxin-O_OxRdtase"/>
</dbReference>
<dbReference type="InterPro" id="IPR008254">
    <property type="entry name" value="Flavodoxin/NO_synth"/>
</dbReference>
<sequence length="391" mass="43158">MTVKRIADGVYYTGTVDWDRRTFDELVEIPRGTSYNSYLIRGSGASALIDTTEPSRAGELLKNLDSVGVEPDYIISQHAEQDHSGALPELIERYPDAEVLGTAPCLELLENLLDFRGDMRAIKDGEKLSLGDKTLEFRVTPWVHWPDTMVTYLEEEGILFSCDFFGSHLATSELMEERPGEILREARRYYAHIMMPFPQMVRSNLRKISDLDISIIAPSHGPLIMEPGMIMDAYSHWSSGGSGKTVILHVTMHGSTEIMVSRLTEALMEHDVSVRPLNVASADSGELLTELVDASFLVIASPTVLTGPHPKIAAALYLTGAMRPPIKYAAVVGSYGWGTRIESEVKGILSRLNLEYLDPVLVKGLPGDEDLEGLDELALKISELGGEYFGK</sequence>
<dbReference type="SMART" id="SM00849">
    <property type="entry name" value="Lactamase_B"/>
    <property type="match status" value="1"/>
</dbReference>
<dbReference type="SUPFAM" id="SSF52218">
    <property type="entry name" value="Flavoproteins"/>
    <property type="match status" value="1"/>
</dbReference>
<dbReference type="GO" id="GO:0010181">
    <property type="term" value="F:FMN binding"/>
    <property type="evidence" value="ECO:0007669"/>
    <property type="project" value="InterPro"/>
</dbReference>
<dbReference type="Gene3D" id="3.40.50.360">
    <property type="match status" value="1"/>
</dbReference>
<dbReference type="PIRSF" id="PIRSF005243">
    <property type="entry name" value="ROO"/>
    <property type="match status" value="1"/>
</dbReference>
<dbReference type="Proteomes" id="UP001369247">
    <property type="component" value="Unassembled WGS sequence"/>
</dbReference>
<dbReference type="Pfam" id="PF19583">
    <property type="entry name" value="ODP"/>
    <property type="match status" value="1"/>
</dbReference>
<organism evidence="3">
    <name type="scientific">Methanothermobacter wolfeii</name>
    <name type="common">Methanobacterium wolfei</name>
    <dbReference type="NCBI Taxonomy" id="145261"/>
    <lineage>
        <taxon>Archaea</taxon>
        <taxon>Methanobacteriati</taxon>
        <taxon>Methanobacteriota</taxon>
        <taxon>Methanomada group</taxon>
        <taxon>Methanobacteria</taxon>
        <taxon>Methanobacteriales</taxon>
        <taxon>Methanobacteriaceae</taxon>
        <taxon>Methanothermobacter</taxon>
    </lineage>
</organism>
<dbReference type="GeneID" id="75106193"/>
<name>A0A9E7RVE5_METWO</name>
<evidence type="ECO:0000313" key="4">
    <source>
        <dbReference type="Proteomes" id="UP001369247"/>
    </source>
</evidence>
<dbReference type="Proteomes" id="UP001065373">
    <property type="component" value="Chromosome"/>
</dbReference>
<proteinExistence type="predicted"/>
<dbReference type="SUPFAM" id="SSF56281">
    <property type="entry name" value="Metallo-hydrolase/oxidoreductase"/>
    <property type="match status" value="1"/>
</dbReference>
<dbReference type="KEGG" id="mwo:MWSIV6_0571"/>
<dbReference type="EMBL" id="CP104550">
    <property type="protein sequence ID" value="UXH32280.1"/>
    <property type="molecule type" value="Genomic_DNA"/>
</dbReference>
<dbReference type="AlphaFoldDB" id="A0A9E7RVE5"/>
<dbReference type="RefSeq" id="WP_074358658.1">
    <property type="nucleotide sequence ID" value="NZ_CP104550.1"/>
</dbReference>
<dbReference type="EMBL" id="JAXUHJ010000014">
    <property type="protein sequence ID" value="MEJ8543521.1"/>
    <property type="molecule type" value="Genomic_DNA"/>
</dbReference>
<dbReference type="CDD" id="cd07709">
    <property type="entry name" value="flavodiiron_proteins_MBL-fold"/>
    <property type="match status" value="1"/>
</dbReference>
<dbReference type="GO" id="GO:0016491">
    <property type="term" value="F:oxidoreductase activity"/>
    <property type="evidence" value="ECO:0007669"/>
    <property type="project" value="InterPro"/>
</dbReference>
<gene>
    <name evidence="3" type="ORF">N5910_03035</name>
    <name evidence="2" type="ORF">U2150_08470</name>
</gene>
<dbReference type="GeneID" id="58978224"/>
<keyword evidence="4" id="KW-1185">Reference proteome</keyword>
<dbReference type="Gene3D" id="3.60.15.10">
    <property type="entry name" value="Ribonuclease Z/Hydroxyacylglutathione hydrolase-like"/>
    <property type="match status" value="1"/>
</dbReference>
<dbReference type="GO" id="GO:0046872">
    <property type="term" value="F:metal ion binding"/>
    <property type="evidence" value="ECO:0007669"/>
    <property type="project" value="InterPro"/>
</dbReference>
<reference evidence="2 4" key="2">
    <citation type="submission" date="2023-12" db="EMBL/GenBank/DDBJ databases">
        <title>Phenotypic and Genomic Characterization of Methanothermobacter wolfeii Strain BSEL, a CO2-Capturing Archaeon with Minimal Nutrient Requirements.</title>
        <authorList>
            <person name="Ale Enriquez F."/>
            <person name="Ahring B.K."/>
        </authorList>
    </citation>
    <scope>NUCLEOTIDE SEQUENCE [LARGE SCALE GENOMIC DNA]</scope>
    <source>
        <strain evidence="2 4">BSEL-1</strain>
    </source>
</reference>
<evidence type="ECO:0000313" key="3">
    <source>
        <dbReference type="EMBL" id="UXH32280.1"/>
    </source>
</evidence>
<protein>
    <submittedName>
        <fullName evidence="3">FprA family A-type flavoprotein</fullName>
    </submittedName>
</protein>
<dbReference type="PROSITE" id="PS50902">
    <property type="entry name" value="FLAVODOXIN_LIKE"/>
    <property type="match status" value="1"/>
</dbReference>